<dbReference type="EMBL" id="JBHUFP010000025">
    <property type="protein sequence ID" value="MFD1806853.1"/>
    <property type="molecule type" value="Genomic_DNA"/>
</dbReference>
<dbReference type="InterPro" id="IPR036597">
    <property type="entry name" value="Fido-like_dom_sf"/>
</dbReference>
<feature type="compositionally biased region" description="Polar residues" evidence="7">
    <location>
        <begin position="4568"/>
        <end position="4578"/>
    </location>
</feature>
<feature type="region of interest" description="Disordered" evidence="7">
    <location>
        <begin position="4568"/>
        <end position="4594"/>
    </location>
</feature>
<feature type="region of interest" description="Disordered" evidence="7">
    <location>
        <begin position="2419"/>
        <end position="2446"/>
    </location>
</feature>
<keyword evidence="3 9" id="KW-0645">Protease</keyword>
<name>A0ABW4NX54_9PAST</name>
<evidence type="ECO:0000256" key="2">
    <source>
        <dbReference type="ARBA" id="ARBA00022525"/>
    </source>
</evidence>
<feature type="region of interest" description="Disordered" evidence="7">
    <location>
        <begin position="1171"/>
        <end position="1196"/>
    </location>
</feature>
<dbReference type="InterPro" id="IPR003951">
    <property type="entry name" value="Peptidase_C58"/>
</dbReference>
<keyword evidence="4" id="KW-0378">Hydrolase</keyword>
<evidence type="ECO:0000313" key="10">
    <source>
        <dbReference type="Proteomes" id="UP001597420"/>
    </source>
</evidence>
<dbReference type="Gene3D" id="1.10.3290.10">
    <property type="entry name" value="Fido-like domain"/>
    <property type="match status" value="1"/>
</dbReference>
<evidence type="ECO:0000256" key="5">
    <source>
        <dbReference type="ARBA" id="ARBA00022807"/>
    </source>
</evidence>
<feature type="compositionally biased region" description="Basic and acidic residues" evidence="7">
    <location>
        <begin position="2180"/>
        <end position="2191"/>
    </location>
</feature>
<feature type="region of interest" description="Disordered" evidence="7">
    <location>
        <begin position="2832"/>
        <end position="2858"/>
    </location>
</feature>
<feature type="region of interest" description="Disordered" evidence="7">
    <location>
        <begin position="2180"/>
        <end position="2277"/>
    </location>
</feature>
<accession>A0ABW4NX54</accession>
<dbReference type="InterPro" id="IPR006473">
    <property type="entry name" value="Peptidase_C58_Yopt"/>
</dbReference>
<feature type="region of interest" description="Disordered" evidence="7">
    <location>
        <begin position="3261"/>
        <end position="3281"/>
    </location>
</feature>
<feature type="domain" description="Fido" evidence="8">
    <location>
        <begin position="3053"/>
        <end position="3190"/>
    </location>
</feature>
<feature type="compositionally biased region" description="Polar residues" evidence="7">
    <location>
        <begin position="2234"/>
        <end position="2245"/>
    </location>
</feature>
<dbReference type="PROSITE" id="PS51459">
    <property type="entry name" value="FIDO"/>
    <property type="match status" value="1"/>
</dbReference>
<dbReference type="InterPro" id="IPR008638">
    <property type="entry name" value="FhaB/CdiA-like_TPS"/>
</dbReference>
<keyword evidence="10" id="KW-1185">Reference proteome</keyword>
<feature type="region of interest" description="Disordered" evidence="7">
    <location>
        <begin position="2504"/>
        <end position="2525"/>
    </location>
</feature>
<feature type="region of interest" description="Disordered" evidence="7">
    <location>
        <begin position="29"/>
        <end position="50"/>
    </location>
</feature>
<comment type="subcellular location">
    <subcellularLocation>
        <location evidence="1">Secreted</location>
    </subcellularLocation>
</comment>
<proteinExistence type="predicted"/>
<dbReference type="SMART" id="SM00912">
    <property type="entry name" value="Haemagg_act"/>
    <property type="match status" value="1"/>
</dbReference>
<protein>
    <submittedName>
        <fullName evidence="9">YopT-type cysteine protease domain-containing protein</fullName>
    </submittedName>
</protein>
<dbReference type="NCBIfam" id="TIGR01586">
    <property type="entry name" value="yopT_cys_prot"/>
    <property type="match status" value="1"/>
</dbReference>
<dbReference type="SUPFAM" id="SSF54001">
    <property type="entry name" value="Cysteine proteinases"/>
    <property type="match status" value="1"/>
</dbReference>
<sequence>MNKNRYKLIFSKSKSCLVPVAECIKSAMGNGSSDSVSESESSESEEPPLLEGHALSPVSLLIKTTLNPVSSMMQLNWKQFSILLLTVVSVPTIAQEQSTDINSKVQLTQINNGENTNIKLSSDNTGENKTKLYQTENKVIVIDIAKPNDKGISDNRFEKFNISNGGVFNNSKSEKKSQLVGYVPGNKNLADAQAKVILNQVKGSDISKIEGALEILGQKADLVIANPNGITLNGVQTINADRFVATTSETINPSNPVLKINKGTVTIDVDGFATDGLQYLDIIAKKIEQKNVVANKNKNGPSITHINFIAGKSEYDLSTHKLKEDSKGEDHSDGIAITGASTGAMHGASINLVVTDKGAGVKHDGLILSEKDVHIEIHDGDLELGNTQQNTLIDEDRKIHAKGKFKVKNSKRTIIGSEIKANEIDVKAQETTLRKEAKVSAKKTNIDSSKSLIVEENAKLIAPEIDVKTDTLKNEGRIYGRDVDIDANNLVNNKEIHSEEKLKIQTKGKQFSVFEENRHANASLKEEASLKTSFINKGAIESSGDAELTFKDNTSFITKDNKFIKAKNNLTINAANVEIDKTQNIQLSSNVTIKTKESFINHGTLASAQALNITAEQGNIYNIDGVLGAAKSLKLTASTKDSRNGNIINQADALLHSEGEIILDADRTVYNLGSIFSKNKLMVNANELINDVKLSGKVDFKELSTSRRYELSEIARHGWHNNYYQLNLDIQELDKSTVTIDKMGSIRSDSDFEFKAKVLKDNPVNSKETASKLVNHGLINIKGTFKSDAAQLINQMKYFEQNALEGVFKNKANINIYYKPSARFILTPLSGQAHRKFESLESFLDALFGPSPITKSGIYSAENFSAYKLLSHVKHSPMFQKSMAQVFGAEWHRLSYDDMSKRWKEFKEKPTSFIYYPEEKAKILAGKLEANGTTLQNGEYSQYDTFDGSINIGKHALTLPKVEFRPEISSKEIFDQGLVDLSALADILDPNLFIDNSVQLEKQGIDINKEDLDLIDKKEIDYLDPDEIVNNGRLLDELLTDLGEDEYIDDDKFYDNRRKNNERFESLPRDLQHKLHELFAKRKEERNAKRLELLEKARIAKEKEQKERNENYKEEEKRLEIDKSIKEKELADQVNKERLIREIEAKREVEIAQKEARKKEELRLAEEKRKQEQAKKAEEKKVEEERIEEEKQLSKEQFRQEEDISKKILLKAVDDNRPKVETDPLYRTKLKYINQDEYVGANHFFNNITTDAIQNSPDTKVSVLGDNYFEHQLITRTIEKKVDNQLEQKYKASGVELVKKLMENSTSEAKELGLKVGEVLTKEQQAKLKQDIVWYVKTKINGKDVFVPQVYFAPQTLANAEKAKGLGTAVINASELNIKAENVVNSGTLSGDKIKVEASEKIQNKGSIISTEETRLVGRKGIENLSRSFANNELGVDVQRSKIKTDGHLHLETDLDAKVDVQASDIKAKTGFVKTGELNLKDTYQTKHSYDAKFSNESSFSKKLKDAPLATILNPVELLSSALNFSSKSHSESHHQANSVGSKVSIDQLHVAVEKDVNQVGSELEAKRISGVIKGNYNTEAGKNVKNSEREEYSSHFYASAHASGGGTSVRVDYNSIDGGKASVDVPTTQTGVGADAGLSFNYKKQSETLLTHNNSELQVESGTLHVLGNADIGGVDINNKLPQRTAEKAGTDPVANNTNTANTPAEQSTTASNNKEKSKFNTLSEAEINDLMSEKGKAYFDEQSKTPSTSGFELSAKEIKSTKQKDEYTLESTKNTFKIGPEAEAHSAIADMVSHMVKEFRDVQNGVKQDGTVALQHASDVLNLVTGDLVGTSAKLAVENTRETKSTQETGDIVTKIGGNVTLSARNGSLELKNIQSNADTNLTLKAKENVDILAGEKTRNTTERLSRQKLAAGANAGCSAMTGTCTAGVSASIEGNESFTSEHAKTQNNSLLQGQNITIDAGKDLNLVNSNIEANNVDLSVKGNTNIVSKQDTLDKTTHGFDYNVSAGAALSSATIATPTGIIGGGYTNESEHSATVNQQAGIKANKLTGSVNNLNLEAGYIVNNDKSGGFKVTGEVTSKELHDRHDKDGGSFGLSVGINERGTSAFNVRGGRSDQKHYNATQQSTLTGVTVEQSKVSGIVNDDLGKAKNVTRDDTYASTQFSFEVADIVELGKKAKDKIDSHKNKGISDDTPNVSLSKSRLSESDSDSVSVKNPIYDSIEAPTTKVHTSDTDSVTTAPNTRSLKTEDMVDNPLYSSTVATPRSAKPSETVDGPNTKTRVYEEIPLTTSEVTSNQTASTNRTKTVDSGEEHVYAEVGQGTYSTLGDKNANGGRGLRKANDTEGTYNKLGDSVADTTRAKAKVNEEHIYAEVGQGTYSTLGDKSANGGRGFKQVDSVEGIYNTVGDNHSDIVRRNLNNAPEYSESMPKTRRNAQDSLPEVPTTKSRTNLTEASDGIYSEITLKPRSANDPLPDLPKDAQSRVRNDVDFAEHIYEDIGTSRAKRSLPNTPEVKAKAPVSDSDGQYASVNITPRARNPQDVLPEAPNTRAKVVVENDGIYSQINDVVTPQPRSKSIKVESDYEAIPLGDFEPKVEQPRSRSRHSIIEETVQVEPKVRSISEEIPSSNSTNKAKAPVAENVYATLDKTAEGRARANAKADEAVAQNIVNKAKVDDDVPPTLPKRPDNLAVEVESHSATNTGKVIRPENEVAVQSELRNRVNTDGDYAEVVDTKPNPKANRPLPDAPTTQNVAKNRINTDGDYAQIVETAATQSNSKAKRDLPELPNDALAKTRPTFEVEGDYAQIGNNIVNRAPRSQQENNAESVKNLVITEANSNNNSNNQGKKAQAAEIAQATGTAEKSDKSWFSKVKDFFTGGSSKEQAKGKVSKATKVEEQDAQVAAKPRYDDLEDNINLKNLLALEAQRNEAFETNVLKNTKFLDEAREAAKKSIPEATIKQMGNSPEFDDILTDGARKVEKRINDAVTFKPSAEEFSAIQGLVKTLPKGEVIDDVTIKTQSITEALAETSKTIQRNPKLKEEVQGAIEEFLKSSQGKDLTVEMVEKLNHGLRPDEGSDRQLYKKETLTKENAVFSSPEASKIQLIETIDFINRARKQGVEPSVLAGLVYQRLIAYHPFAEGNGRMARVIVNKLLLDAGYPPFTKFNSDFETQIIPQTLKSAKSATSTEVVKEFLTELSKKPLPEISKTVTDKAKIAVEEPIYATVDKRPEALAKAKARGDEAAAKNANVKATVETDIAPALPARPSELTSTIDNTTKTGKPIVLPKPKLNTSVESENQVNAVTPKAPAKEKPPVAPKPKVKVIVENDADGVARTRVIVQPEVAGESQLRSRTIGNSDYAEIVDGAAQVQPRSKARQSVNSDYAEIIDGIPQIQSPGSVKARSAEDTAIPSNRIKMDDGLYATIDKSPEALARAKARGDEAVAAQSTLRKTQVEDEAPALPKRSTDLVADATDKQVVLEPKFRSLAVEFDDVNVTQPQAKAKPVSDRIQQKELVEQSRGVLKQVQDQFQPLKVKNKIDAVRSSVEEYGGEVSFKFAQSKGEVYKEIVKHLETQNGVCESTCAHWIAKKVDPQDDNFWTSLYEGGQKGHLKKETIDSIKKLQTEFINSGSATQQFKLTDSWLQEQGVVPKEKRSGNLSRRDEVAGTVSKNDVSALTKAILDTGNETSGVKKISINLEGGSHTVSAAIQGQKVVFFDPNFGEMTFPSRQKFETWLKEAFWNKSGYAGKNEGKRFFNVVNYELPTKAATNNSANVEPVSGVSDVNFKTKTQSNSQDNMADTTTQIRRDQVSGESYITQNDVVTAITNTNYIPKPVTDAKEQFEKAKQKARSVDNTKEAEKKLALIAKEAKNLPKEHLLKATKELVNGISMDDIHAIRQEHKPGAKVVMPSVISEFEGKNVQSMGKIMKNLPFDESYVDTRKQINEKIVEKLDSNKEFHDLMNQKLSGNEAGIRKLFDIVESAKRESLKEVTGIDGKKATLELDTQHGALSLKQGYYANDEVHMNATPLASLFRTKKQNNKEILDTIVHELTHHDQAQIANNRYGKIADAIKPDADLLSLNQKYYIDSDASSFSNYKKQPLEREAFTSGHELSNQLSKLVERGYTGKVQEIQTIEHLPNKLNNLESPRNAQVDLGENALIYGLKHGRKELIAKANAADAEGKNAILADSYIGKLNLGFEFAQLSSFAKQVKSGNVTEQDIQDIASFNDPGAKFARKDDSRHRINDANIEDNQRIIKELIKNENAVDALKRIAILSDQEQDMYNALRKNEKFDMEELQESANYTTAENSAIREFKKTQDALNEARMDFFAEKTKLIAKETLERGGQLYFALDGLATDTPNFRNNTKIDLNRLKEVFDPNNPHYDSVTSRELRYLYENYKDHPNLKFTIKDHVIENPLKTLDISSVNGQPSTGEQNVAFNKQLFANPFKAFKQKEKVQGPKIEHLGGNADKDAFYFPLDKIVTKDRGISKDMKVNMENIKKAFNPKDKHYNSTEAKNLRALYEQDPTMSSTRFVIGNQVIENPFKSAELQDYIQKHHVKVPVVTAQKAKPLPEVPTEATVNKASALKQPNTAARKPAQQAKPRAQADPNAIYAQVNKNRVTALDKVDGFYSESQLKTRTDKIVEQVSHVPTTEPTYADLQFSKPARSKHRASDEVVYEEVATKVKGKTPETLAKPQKPKQQLNKGIIPESQLKTRSDKVVEQVSRVPTTEPVYADLQFPASGMQTKQVISSSEETIYAEVGKKSQEEPIYQNVIRKGAK</sequence>
<dbReference type="Pfam" id="PF05860">
    <property type="entry name" value="TPS"/>
    <property type="match status" value="1"/>
</dbReference>
<dbReference type="PRINTS" id="PR01376">
    <property type="entry name" value="BACSURFANTGN"/>
</dbReference>
<dbReference type="SUPFAM" id="SSF140931">
    <property type="entry name" value="Fic-like"/>
    <property type="match status" value="1"/>
</dbReference>
<reference evidence="10" key="1">
    <citation type="journal article" date="2019" name="Int. J. Syst. Evol. Microbiol.">
        <title>The Global Catalogue of Microorganisms (GCM) 10K type strain sequencing project: providing services to taxonomists for standard genome sequencing and annotation.</title>
        <authorList>
            <consortium name="The Broad Institute Genomics Platform"/>
            <consortium name="The Broad Institute Genome Sequencing Center for Infectious Disease"/>
            <person name="Wu L."/>
            <person name="Ma J."/>
        </authorList>
    </citation>
    <scope>NUCLEOTIDE SEQUENCE [LARGE SCALE GENOMIC DNA]</scope>
    <source>
        <strain evidence="10">CCM 7950</strain>
    </source>
</reference>
<dbReference type="InterPro" id="IPR011050">
    <property type="entry name" value="Pectin_lyase_fold/virulence"/>
</dbReference>
<keyword evidence="6" id="KW-0843">Virulence</keyword>
<comment type="caution">
    <text evidence="9">The sequence shown here is derived from an EMBL/GenBank/DDBJ whole genome shotgun (WGS) entry which is preliminary data.</text>
</comment>
<feature type="compositionally biased region" description="Polar residues" evidence="7">
    <location>
        <begin position="3261"/>
        <end position="3272"/>
    </location>
</feature>
<evidence type="ECO:0000256" key="4">
    <source>
        <dbReference type="ARBA" id="ARBA00022801"/>
    </source>
</evidence>
<keyword evidence="5" id="KW-0788">Thiol protease</keyword>
<dbReference type="GO" id="GO:0008233">
    <property type="term" value="F:peptidase activity"/>
    <property type="evidence" value="ECO:0007669"/>
    <property type="project" value="UniProtKB-KW"/>
</dbReference>
<dbReference type="CDD" id="cd20498">
    <property type="entry name" value="C58_YopT"/>
    <property type="match status" value="1"/>
</dbReference>
<feature type="region of interest" description="Disordered" evidence="7">
    <location>
        <begin position="2725"/>
        <end position="2748"/>
    </location>
</feature>
<feature type="region of interest" description="Disordered" evidence="7">
    <location>
        <begin position="1686"/>
        <end position="1721"/>
    </location>
</feature>
<dbReference type="InterPro" id="IPR003812">
    <property type="entry name" value="Fido"/>
</dbReference>
<dbReference type="Gene3D" id="2.160.20.10">
    <property type="entry name" value="Single-stranded right-handed beta-helix, Pectin lyase-like"/>
    <property type="match status" value="1"/>
</dbReference>
<evidence type="ECO:0000256" key="3">
    <source>
        <dbReference type="ARBA" id="ARBA00022670"/>
    </source>
</evidence>
<evidence type="ECO:0000313" key="9">
    <source>
        <dbReference type="EMBL" id="MFD1806853.1"/>
    </source>
</evidence>
<evidence type="ECO:0000256" key="7">
    <source>
        <dbReference type="SAM" id="MobiDB-lite"/>
    </source>
</evidence>
<dbReference type="InterPro" id="IPR012334">
    <property type="entry name" value="Pectin_lyas_fold"/>
</dbReference>
<dbReference type="Pfam" id="PF13332">
    <property type="entry name" value="Fil_haemagg_2"/>
    <property type="match status" value="1"/>
</dbReference>
<evidence type="ECO:0000256" key="1">
    <source>
        <dbReference type="ARBA" id="ARBA00004613"/>
    </source>
</evidence>
<keyword evidence="2" id="KW-0964">Secreted</keyword>
<feature type="compositionally biased region" description="Low complexity" evidence="7">
    <location>
        <begin position="4579"/>
        <end position="4593"/>
    </location>
</feature>
<evidence type="ECO:0000259" key="8">
    <source>
        <dbReference type="PROSITE" id="PS51459"/>
    </source>
</evidence>
<feature type="compositionally biased region" description="Low complexity" evidence="7">
    <location>
        <begin position="1696"/>
        <end position="1706"/>
    </location>
</feature>
<dbReference type="InterPro" id="IPR038765">
    <property type="entry name" value="Papain-like_cys_pep_sf"/>
</dbReference>
<dbReference type="Proteomes" id="UP001597420">
    <property type="component" value="Unassembled WGS sequence"/>
</dbReference>
<dbReference type="RefSeq" id="WP_379099548.1">
    <property type="nucleotide sequence ID" value="NZ_JBHUFP010000025.1"/>
</dbReference>
<dbReference type="Pfam" id="PF02661">
    <property type="entry name" value="Fic"/>
    <property type="match status" value="1"/>
</dbReference>
<dbReference type="NCBIfam" id="TIGR01901">
    <property type="entry name" value="adhes_NPXG"/>
    <property type="match status" value="1"/>
</dbReference>
<dbReference type="Gene3D" id="3.90.70.20">
    <property type="match status" value="1"/>
</dbReference>
<gene>
    <name evidence="9" type="ORF">ACFSAV_10840</name>
</gene>
<dbReference type="GO" id="GO:0006508">
    <property type="term" value="P:proteolysis"/>
    <property type="evidence" value="ECO:0007669"/>
    <property type="project" value="UniProtKB-KW"/>
</dbReference>
<dbReference type="SUPFAM" id="SSF51126">
    <property type="entry name" value="Pectin lyase-like"/>
    <property type="match status" value="1"/>
</dbReference>
<dbReference type="Pfam" id="PF03543">
    <property type="entry name" value="Peptidase_C58"/>
    <property type="match status" value="1"/>
</dbReference>
<dbReference type="InterPro" id="IPR025157">
    <property type="entry name" value="Hemagglutinin_rpt"/>
</dbReference>
<organism evidence="9 10">
    <name type="scientific">Pasteurella oralis</name>
    <dbReference type="NCBI Taxonomy" id="1071947"/>
    <lineage>
        <taxon>Bacteria</taxon>
        <taxon>Pseudomonadati</taxon>
        <taxon>Pseudomonadota</taxon>
        <taxon>Gammaproteobacteria</taxon>
        <taxon>Pasteurellales</taxon>
        <taxon>Pasteurellaceae</taxon>
        <taxon>Pasteurella</taxon>
    </lineage>
</organism>
<evidence type="ECO:0000256" key="6">
    <source>
        <dbReference type="ARBA" id="ARBA00023026"/>
    </source>
</evidence>